<evidence type="ECO:0000259" key="3">
    <source>
        <dbReference type="PROSITE" id="PS01031"/>
    </source>
</evidence>
<dbReference type="Proteomes" id="UP001184230">
    <property type="component" value="Unassembled WGS sequence"/>
</dbReference>
<comment type="caution">
    <text evidence="4">The sequence shown here is derived from an EMBL/GenBank/DDBJ whole genome shotgun (WGS) entry which is preliminary data.</text>
</comment>
<dbReference type="InterPro" id="IPR002068">
    <property type="entry name" value="A-crystallin/Hsp20_dom"/>
</dbReference>
<organism evidence="4 5">
    <name type="scientific">Variovorax soli</name>
    <dbReference type="NCBI Taxonomy" id="376815"/>
    <lineage>
        <taxon>Bacteria</taxon>
        <taxon>Pseudomonadati</taxon>
        <taxon>Pseudomonadota</taxon>
        <taxon>Betaproteobacteria</taxon>
        <taxon>Burkholderiales</taxon>
        <taxon>Comamonadaceae</taxon>
        <taxon>Variovorax</taxon>
    </lineage>
</organism>
<name>A0ABU1NI76_9BURK</name>
<gene>
    <name evidence="4" type="ORF">J2739_003813</name>
</gene>
<comment type="similarity">
    <text evidence="1 2">Belongs to the small heat shock protein (HSP20) family.</text>
</comment>
<dbReference type="PANTHER" id="PTHR11527">
    <property type="entry name" value="HEAT-SHOCK PROTEIN 20 FAMILY MEMBER"/>
    <property type="match status" value="1"/>
</dbReference>
<dbReference type="PROSITE" id="PS01031">
    <property type="entry name" value="SHSP"/>
    <property type="match status" value="1"/>
</dbReference>
<dbReference type="CDD" id="cd06464">
    <property type="entry name" value="ACD_sHsps-like"/>
    <property type="match status" value="1"/>
</dbReference>
<dbReference type="InterPro" id="IPR031107">
    <property type="entry name" value="Small_HSP"/>
</dbReference>
<evidence type="ECO:0000313" key="4">
    <source>
        <dbReference type="EMBL" id="MDR6538027.1"/>
    </source>
</evidence>
<dbReference type="EMBL" id="JAVDRF010000008">
    <property type="protein sequence ID" value="MDR6538027.1"/>
    <property type="molecule type" value="Genomic_DNA"/>
</dbReference>
<evidence type="ECO:0000256" key="2">
    <source>
        <dbReference type="RuleBase" id="RU003616"/>
    </source>
</evidence>
<accession>A0ABU1NI76</accession>
<proteinExistence type="inferred from homology"/>
<sequence>MEVLKGLGSAFQRGWQDLSEGWRDIVQRGSSALTRFFPRKDEQPTQVLSFPRWGMLAGEVIDRGSSVVAQVELPGVERDDCQVTVQDGYLRIRGERRSEREHLGASYYLMERAYGGFERAVRLPPDVDEGSAHARLRDGVLRVEFKKKKGAASQRRRIEVR</sequence>
<keyword evidence="5" id="KW-1185">Reference proteome</keyword>
<feature type="domain" description="SHSP" evidence="3">
    <location>
        <begin position="44"/>
        <end position="161"/>
    </location>
</feature>
<evidence type="ECO:0000313" key="5">
    <source>
        <dbReference type="Proteomes" id="UP001184230"/>
    </source>
</evidence>
<protein>
    <submittedName>
        <fullName evidence="4">HSP20 family protein</fullName>
    </submittedName>
</protein>
<dbReference type="InterPro" id="IPR008978">
    <property type="entry name" value="HSP20-like_chaperone"/>
</dbReference>
<dbReference type="SUPFAM" id="SSF49764">
    <property type="entry name" value="HSP20-like chaperones"/>
    <property type="match status" value="1"/>
</dbReference>
<dbReference type="RefSeq" id="WP_309904444.1">
    <property type="nucleotide sequence ID" value="NZ_JAVDRF010000008.1"/>
</dbReference>
<dbReference type="Gene3D" id="2.60.40.790">
    <property type="match status" value="1"/>
</dbReference>
<evidence type="ECO:0000256" key="1">
    <source>
        <dbReference type="PROSITE-ProRule" id="PRU00285"/>
    </source>
</evidence>
<dbReference type="Pfam" id="PF00011">
    <property type="entry name" value="HSP20"/>
    <property type="match status" value="1"/>
</dbReference>
<reference evidence="4 5" key="1">
    <citation type="submission" date="2023-07" db="EMBL/GenBank/DDBJ databases">
        <title>Sorghum-associated microbial communities from plants grown in Nebraska, USA.</title>
        <authorList>
            <person name="Schachtman D."/>
        </authorList>
    </citation>
    <scope>NUCLEOTIDE SEQUENCE [LARGE SCALE GENOMIC DNA]</scope>
    <source>
        <strain evidence="4 5">DS1781</strain>
    </source>
</reference>